<sequence>MIKARRLFHPAWCPNKQSTRQCPWSKLLGQKKNLGLFAYQGAHNLAISNLNSDRGTKEVFTANRAKKLELLKKSLHFLDQSSSQSDSTTYATLLRDCCSLKALPEGRLLHAHIIRDGLEGHRYLGNLLISMYRKCGSPEDAIRVFHKMPERDLASWTGLVASHIEQGRTETAFRVFEQMQHEGFKADKVTYLSVMNSFAGQASLSVCKHLHAQIKCDHFHKDVAVATALVNMYGKCGSLDDAYSLFIEIPEPNLISWNSILGLYAQHGRGREAFNLFQRMISTGVKPNAVTLVNLLHACVNPEFLEAGKSIHARVVESGYQSDVILQTALLNMYSKCGSLEEAHAVFCKMSERNVISWTAMIGACVQHGASKFAIQIYDQMQREQVRPNVVTYANIFNACANLEALAHGKLIHACIVDSEFESDLVVGTAIVTMYGKCGSLKDARKMFDKMLERNLVSWNAMIAAYTQHGYGKEALELFKQMQLEGLHPDKVTLVSILDACASVTFLEIGRYIHAWIVNDTVNSDVSINTAVLNMYGKCGELEDAQGLFDGMPHRDTVSWNALIAAYSQHGEGAFARKLFGQMQWEGTNPNQVSLVSILSACSHAGLMEEGFHYFCAINVDHGIVPLMDHYACMVDLLGRSGRLNDACTFVMSMPFKPGAVVWMTLLGACRVYKNVELAKWAAEQLLEVDNQNDAPYVVLSNIYAAAGRWEDVVRVRTMMKERCVKRQPGRSLIEVEGKVHEFLVSDSSHLQREEIYKELQRLSYQITKVGYVPDTQLVLHDVEEEEKEDMIWEHSEKLALSFGLISTPSGTPLRIIKNLRVCSDCHTAIKFVSKVVGRDILVRDSNRFHHFQHGMCSCGDYW</sequence>
<evidence type="ECO:0000313" key="1">
    <source>
        <dbReference type="EMBL" id="KAJ7520708.1"/>
    </source>
</evidence>
<reference evidence="2" key="1">
    <citation type="journal article" date="2024" name="Proc. Natl. Acad. Sci. U.S.A.">
        <title>Extraordinary preservation of gene collinearity over three hundred million years revealed in homosporous lycophytes.</title>
        <authorList>
            <person name="Li C."/>
            <person name="Wickell D."/>
            <person name="Kuo L.Y."/>
            <person name="Chen X."/>
            <person name="Nie B."/>
            <person name="Liao X."/>
            <person name="Peng D."/>
            <person name="Ji J."/>
            <person name="Jenkins J."/>
            <person name="Williams M."/>
            <person name="Shu S."/>
            <person name="Plott C."/>
            <person name="Barry K."/>
            <person name="Rajasekar S."/>
            <person name="Grimwood J."/>
            <person name="Han X."/>
            <person name="Sun S."/>
            <person name="Hou Z."/>
            <person name="He W."/>
            <person name="Dai G."/>
            <person name="Sun C."/>
            <person name="Schmutz J."/>
            <person name="Leebens-Mack J.H."/>
            <person name="Li F.W."/>
            <person name="Wang L."/>
        </authorList>
    </citation>
    <scope>NUCLEOTIDE SEQUENCE [LARGE SCALE GENOMIC DNA]</scope>
    <source>
        <strain evidence="2">cv. PW_Plant_1</strain>
    </source>
</reference>
<evidence type="ECO:0000313" key="2">
    <source>
        <dbReference type="Proteomes" id="UP001162992"/>
    </source>
</evidence>
<dbReference type="EMBL" id="CM055110">
    <property type="protein sequence ID" value="KAJ7520708.1"/>
    <property type="molecule type" value="Genomic_DNA"/>
</dbReference>
<dbReference type="Proteomes" id="UP001162992">
    <property type="component" value="Chromosome 19"/>
</dbReference>
<keyword evidence="2" id="KW-1185">Reference proteome</keyword>
<accession>A0ACC2AT41</accession>
<proteinExistence type="predicted"/>
<organism evidence="1 2">
    <name type="scientific">Diphasiastrum complanatum</name>
    <name type="common">Issler's clubmoss</name>
    <name type="synonym">Lycopodium complanatum</name>
    <dbReference type="NCBI Taxonomy" id="34168"/>
    <lineage>
        <taxon>Eukaryota</taxon>
        <taxon>Viridiplantae</taxon>
        <taxon>Streptophyta</taxon>
        <taxon>Embryophyta</taxon>
        <taxon>Tracheophyta</taxon>
        <taxon>Lycopodiopsida</taxon>
        <taxon>Lycopodiales</taxon>
        <taxon>Lycopodiaceae</taxon>
        <taxon>Lycopodioideae</taxon>
        <taxon>Diphasiastrum</taxon>
    </lineage>
</organism>
<comment type="caution">
    <text evidence="1">The sequence shown here is derived from an EMBL/GenBank/DDBJ whole genome shotgun (WGS) entry which is preliminary data.</text>
</comment>
<protein>
    <submittedName>
        <fullName evidence="1">Uncharacterized protein</fullName>
    </submittedName>
</protein>
<name>A0ACC2AT41_DIPCM</name>
<gene>
    <name evidence="1" type="ORF">O6H91_19G018800</name>
</gene>